<gene>
    <name evidence="1" type="ORF">EHSB41UT_00081</name>
</gene>
<dbReference type="RefSeq" id="WP_415837471.1">
    <property type="nucleotide sequence ID" value="NZ_CBCSCN010000012.1"/>
</dbReference>
<protein>
    <submittedName>
        <fullName evidence="1">Uncharacterized protein</fullName>
    </submittedName>
</protein>
<organism evidence="1 2">
    <name type="scientific">Parendozoicomonas haliclonae</name>
    <dbReference type="NCBI Taxonomy" id="1960125"/>
    <lineage>
        <taxon>Bacteria</taxon>
        <taxon>Pseudomonadati</taxon>
        <taxon>Pseudomonadota</taxon>
        <taxon>Gammaproteobacteria</taxon>
        <taxon>Oceanospirillales</taxon>
        <taxon>Endozoicomonadaceae</taxon>
        <taxon>Parendozoicomonas</taxon>
    </lineage>
</organism>
<evidence type="ECO:0000313" key="1">
    <source>
        <dbReference type="EMBL" id="SMA31933.1"/>
    </source>
</evidence>
<evidence type="ECO:0000313" key="2">
    <source>
        <dbReference type="Proteomes" id="UP000196573"/>
    </source>
</evidence>
<proteinExistence type="predicted"/>
<dbReference type="EMBL" id="FWPT01000001">
    <property type="protein sequence ID" value="SMA31933.1"/>
    <property type="molecule type" value="Genomic_DNA"/>
</dbReference>
<name>A0A1X7ADJ1_9GAMM</name>
<dbReference type="AlphaFoldDB" id="A0A1X7ADJ1"/>
<keyword evidence="2" id="KW-1185">Reference proteome</keyword>
<reference evidence="1 2" key="1">
    <citation type="submission" date="2017-03" db="EMBL/GenBank/DDBJ databases">
        <authorList>
            <person name="Afonso C.L."/>
            <person name="Miller P.J."/>
            <person name="Scott M.A."/>
            <person name="Spackman E."/>
            <person name="Goraichik I."/>
            <person name="Dimitrov K.M."/>
            <person name="Suarez D.L."/>
            <person name="Swayne D.E."/>
        </authorList>
    </citation>
    <scope>NUCLEOTIDE SEQUENCE [LARGE SCALE GENOMIC DNA]</scope>
    <source>
        <strain evidence="1">SB41UT1</strain>
    </source>
</reference>
<accession>A0A1X7ADJ1</accession>
<dbReference type="Proteomes" id="UP000196573">
    <property type="component" value="Unassembled WGS sequence"/>
</dbReference>
<sequence>MTITMDTLQGGKDKALSTRRIFIAERTLDIDYRLIACQDRFRQISHRINIQQLVEDFNRLRQKAFFKGIHARNEAISFITVRLDVMAVVEDLDAEQEESRSLLSNLVSELYDLKPEVAAAH</sequence>